<dbReference type="GO" id="GO:0004175">
    <property type="term" value="F:endopeptidase activity"/>
    <property type="evidence" value="ECO:0007669"/>
    <property type="project" value="UniProtKB-ARBA"/>
</dbReference>
<evidence type="ECO:0000256" key="1">
    <source>
        <dbReference type="SAM" id="Phobius"/>
    </source>
</evidence>
<proteinExistence type="predicted"/>
<dbReference type="EMBL" id="FRAE01000111">
    <property type="protein sequence ID" value="SHK61902.1"/>
    <property type="molecule type" value="Genomic_DNA"/>
</dbReference>
<gene>
    <name evidence="3" type="ORF">SAMN02744037_02701</name>
</gene>
<dbReference type="GO" id="GO:0080120">
    <property type="term" value="P:CAAX-box protein maturation"/>
    <property type="evidence" value="ECO:0007669"/>
    <property type="project" value="UniProtKB-ARBA"/>
</dbReference>
<keyword evidence="1" id="KW-1133">Transmembrane helix</keyword>
<evidence type="ECO:0000313" key="3">
    <source>
        <dbReference type="EMBL" id="SHK61902.1"/>
    </source>
</evidence>
<keyword evidence="4" id="KW-1185">Reference proteome</keyword>
<feature type="domain" description="CAAX prenyl protease 2/Lysostaphin resistance protein A-like" evidence="2">
    <location>
        <begin position="138"/>
        <end position="224"/>
    </location>
</feature>
<feature type="transmembrane region" description="Helical" evidence="1">
    <location>
        <begin position="92"/>
        <end position="114"/>
    </location>
</feature>
<feature type="transmembrane region" description="Helical" evidence="1">
    <location>
        <begin position="134"/>
        <end position="153"/>
    </location>
</feature>
<sequence length="275" mass="32168">MKTTKRYYPNIFHSIIIILFYNSIIPFILKSLICLFLFFFQVKISVSFKPQHYYLNLIINILAFFLLIYYLNKKNNLEFKDLFSTKTFSYNISIWIILLLFGMSFILSELFNLLQYIPSNETLNSMAEKEIKFGQLPSLGFFLSLVLFGPLFEEFIFRGIILKGYLENYSPKKALIISALVFGLAHMNIYQFITASISGLFYGWLYLKTKSIIPCIFAHSINNSIDFIVINLLQIKIPNYILISDTSQFQPLWFDILGIALVIISIYQLKKIFKN</sequence>
<feature type="transmembrane region" description="Helical" evidence="1">
    <location>
        <begin position="174"/>
        <end position="202"/>
    </location>
</feature>
<dbReference type="AlphaFoldDB" id="A0A1M6TXZ3"/>
<feature type="transmembrane region" description="Helical" evidence="1">
    <location>
        <begin position="252"/>
        <end position="269"/>
    </location>
</feature>
<dbReference type="STRING" id="1123349.SAMN02744037_02701"/>
<dbReference type="PANTHER" id="PTHR36435:SF1">
    <property type="entry name" value="CAAX AMINO TERMINAL PROTEASE FAMILY PROTEIN"/>
    <property type="match status" value="1"/>
</dbReference>
<dbReference type="Proteomes" id="UP000242497">
    <property type="component" value="Unassembled WGS sequence"/>
</dbReference>
<dbReference type="Pfam" id="PF02517">
    <property type="entry name" value="Rce1-like"/>
    <property type="match status" value="1"/>
</dbReference>
<protein>
    <recommendedName>
        <fullName evidence="2">CAAX prenyl protease 2/Lysostaphin resistance protein A-like domain-containing protein</fullName>
    </recommendedName>
</protein>
<reference evidence="4" key="1">
    <citation type="submission" date="2016-11" db="EMBL/GenBank/DDBJ databases">
        <authorList>
            <person name="Varghese N."/>
            <person name="Submissions S."/>
        </authorList>
    </citation>
    <scope>NUCLEOTIDE SEQUENCE [LARGE SCALE GENOMIC DNA]</scope>
    <source>
        <strain evidence="4">DSM 15518</strain>
    </source>
</reference>
<dbReference type="InterPro" id="IPR052710">
    <property type="entry name" value="CAAX_protease"/>
</dbReference>
<keyword evidence="1" id="KW-0812">Transmembrane</keyword>
<dbReference type="PANTHER" id="PTHR36435">
    <property type="entry name" value="SLR1288 PROTEIN"/>
    <property type="match status" value="1"/>
</dbReference>
<dbReference type="InterPro" id="IPR003675">
    <property type="entry name" value="Rce1/LyrA-like_dom"/>
</dbReference>
<evidence type="ECO:0000259" key="2">
    <source>
        <dbReference type="Pfam" id="PF02517"/>
    </source>
</evidence>
<organism evidence="3 4">
    <name type="scientific">Tepidibacter formicigenes DSM 15518</name>
    <dbReference type="NCBI Taxonomy" id="1123349"/>
    <lineage>
        <taxon>Bacteria</taxon>
        <taxon>Bacillati</taxon>
        <taxon>Bacillota</taxon>
        <taxon>Clostridia</taxon>
        <taxon>Peptostreptococcales</taxon>
        <taxon>Peptostreptococcaceae</taxon>
        <taxon>Tepidibacter</taxon>
    </lineage>
</organism>
<feature type="transmembrane region" description="Helical" evidence="1">
    <location>
        <begin position="12"/>
        <end position="40"/>
    </location>
</feature>
<keyword evidence="1" id="KW-0472">Membrane</keyword>
<evidence type="ECO:0000313" key="4">
    <source>
        <dbReference type="Proteomes" id="UP000242497"/>
    </source>
</evidence>
<feature type="transmembrane region" description="Helical" evidence="1">
    <location>
        <begin position="52"/>
        <end position="71"/>
    </location>
</feature>
<name>A0A1M6TXZ3_9FIRM</name>
<accession>A0A1M6TXZ3</accession>